<gene>
    <name evidence="1" type="ORF">S01H4_29916</name>
</gene>
<proteinExistence type="predicted"/>
<accession>X1BIU6</accession>
<dbReference type="AlphaFoldDB" id="X1BIU6"/>
<sequence>KYLSQKSILKNILLLLLKEKELIEFFSLYTP</sequence>
<protein>
    <submittedName>
        <fullName evidence="1">Uncharacterized protein</fullName>
    </submittedName>
</protein>
<name>X1BIU6_9ZZZZ</name>
<reference evidence="1" key="1">
    <citation type="journal article" date="2014" name="Front. Microbiol.">
        <title>High frequency of phylogenetically diverse reductive dehalogenase-homologous genes in deep subseafloor sedimentary metagenomes.</title>
        <authorList>
            <person name="Kawai M."/>
            <person name="Futagami T."/>
            <person name="Toyoda A."/>
            <person name="Takaki Y."/>
            <person name="Nishi S."/>
            <person name="Hori S."/>
            <person name="Arai W."/>
            <person name="Tsubouchi T."/>
            <person name="Morono Y."/>
            <person name="Uchiyama I."/>
            <person name="Ito T."/>
            <person name="Fujiyama A."/>
            <person name="Inagaki F."/>
            <person name="Takami H."/>
        </authorList>
    </citation>
    <scope>NUCLEOTIDE SEQUENCE</scope>
    <source>
        <strain evidence="1">Expedition CK06-06</strain>
    </source>
</reference>
<dbReference type="EMBL" id="BART01015403">
    <property type="protein sequence ID" value="GAG84008.1"/>
    <property type="molecule type" value="Genomic_DNA"/>
</dbReference>
<feature type="non-terminal residue" evidence="1">
    <location>
        <position position="1"/>
    </location>
</feature>
<evidence type="ECO:0000313" key="1">
    <source>
        <dbReference type="EMBL" id="GAG84008.1"/>
    </source>
</evidence>
<organism evidence="1">
    <name type="scientific">marine sediment metagenome</name>
    <dbReference type="NCBI Taxonomy" id="412755"/>
    <lineage>
        <taxon>unclassified sequences</taxon>
        <taxon>metagenomes</taxon>
        <taxon>ecological metagenomes</taxon>
    </lineage>
</organism>
<comment type="caution">
    <text evidence="1">The sequence shown here is derived from an EMBL/GenBank/DDBJ whole genome shotgun (WGS) entry which is preliminary data.</text>
</comment>